<gene>
    <name evidence="1" type="ORF">LCGC14_1477590</name>
</gene>
<evidence type="ECO:0000313" key="1">
    <source>
        <dbReference type="EMBL" id="KKM66799.1"/>
    </source>
</evidence>
<reference evidence="1" key="1">
    <citation type="journal article" date="2015" name="Nature">
        <title>Complex archaea that bridge the gap between prokaryotes and eukaryotes.</title>
        <authorList>
            <person name="Spang A."/>
            <person name="Saw J.H."/>
            <person name="Jorgensen S.L."/>
            <person name="Zaremba-Niedzwiedzka K."/>
            <person name="Martijn J."/>
            <person name="Lind A.E."/>
            <person name="van Eijk R."/>
            <person name="Schleper C."/>
            <person name="Guy L."/>
            <person name="Ettema T.J."/>
        </authorList>
    </citation>
    <scope>NUCLEOTIDE SEQUENCE</scope>
</reference>
<protein>
    <recommendedName>
        <fullName evidence="2">Zona occludens toxin N-terminal domain-containing protein</fullName>
    </recommendedName>
</protein>
<name>A0A0F9JAK0_9ZZZZ</name>
<dbReference type="InterPro" id="IPR027417">
    <property type="entry name" value="P-loop_NTPase"/>
</dbReference>
<comment type="caution">
    <text evidence="1">The sequence shown here is derived from an EMBL/GenBank/DDBJ whole genome shotgun (WGS) entry which is preliminary data.</text>
</comment>
<organism evidence="1">
    <name type="scientific">marine sediment metagenome</name>
    <dbReference type="NCBI Taxonomy" id="412755"/>
    <lineage>
        <taxon>unclassified sequences</taxon>
        <taxon>metagenomes</taxon>
        <taxon>ecological metagenomes</taxon>
    </lineage>
</organism>
<sequence length="119" mass="13838">MRDKVFLRWCWQARSAAIFLDEASELCSNDRRGAHFHWLATRGRHYGFVCHFIAQGALGVSHKIRANCTEIYAFRLKRSEAMKLYRETGEDWALATADLPRGSCYHSAPFEPTRLRKVF</sequence>
<dbReference type="Gene3D" id="3.40.50.300">
    <property type="entry name" value="P-loop containing nucleotide triphosphate hydrolases"/>
    <property type="match status" value="1"/>
</dbReference>
<proteinExistence type="predicted"/>
<evidence type="ECO:0008006" key="2">
    <source>
        <dbReference type="Google" id="ProtNLM"/>
    </source>
</evidence>
<dbReference type="AlphaFoldDB" id="A0A0F9JAK0"/>
<accession>A0A0F9JAK0</accession>
<dbReference type="EMBL" id="LAZR01010463">
    <property type="protein sequence ID" value="KKM66799.1"/>
    <property type="molecule type" value="Genomic_DNA"/>
</dbReference>